<accession>A0ABU0T1B2</accession>
<dbReference type="SUPFAM" id="SSF100950">
    <property type="entry name" value="NagB/RpiA/CoA transferase-like"/>
    <property type="match status" value="1"/>
</dbReference>
<dbReference type="NCBIfam" id="TIGR00524">
    <property type="entry name" value="eIF-2B_rel"/>
    <property type="match status" value="1"/>
</dbReference>
<keyword evidence="1 3" id="KW-0413">Isomerase</keyword>
<proteinExistence type="inferred from homology"/>
<organism evidence="3 4">
    <name type="scientific">Streptomyces umbrinus</name>
    <dbReference type="NCBI Taxonomy" id="67370"/>
    <lineage>
        <taxon>Bacteria</taxon>
        <taxon>Bacillati</taxon>
        <taxon>Actinomycetota</taxon>
        <taxon>Actinomycetes</taxon>
        <taxon>Kitasatosporales</taxon>
        <taxon>Streptomycetaceae</taxon>
        <taxon>Streptomyces</taxon>
        <taxon>Streptomyces phaeochromogenes group</taxon>
    </lineage>
</organism>
<dbReference type="EC" id="5.3.1.23" evidence="3"/>
<dbReference type="Gene3D" id="3.40.50.10470">
    <property type="entry name" value="Translation initiation factor eif-2b, domain 2"/>
    <property type="match status" value="1"/>
</dbReference>
<dbReference type="NCBIfam" id="TIGR00512">
    <property type="entry name" value="salvage_mtnA"/>
    <property type="match status" value="1"/>
</dbReference>
<dbReference type="InterPro" id="IPR011559">
    <property type="entry name" value="Initiation_fac_2B_a/b/d"/>
</dbReference>
<dbReference type="NCBIfam" id="NF004326">
    <property type="entry name" value="PRK05720.1"/>
    <property type="match status" value="1"/>
</dbReference>
<dbReference type="InterPro" id="IPR037171">
    <property type="entry name" value="NagB/RpiA_transferase-like"/>
</dbReference>
<dbReference type="GO" id="GO:0046523">
    <property type="term" value="F:S-methyl-5-thioribose-1-phosphate isomerase activity"/>
    <property type="evidence" value="ECO:0007669"/>
    <property type="project" value="UniProtKB-EC"/>
</dbReference>
<dbReference type="InterPro" id="IPR000649">
    <property type="entry name" value="IF-2B-related"/>
</dbReference>
<comment type="similarity">
    <text evidence="2">Belongs to the eIF-2B alpha/beta/delta subunits family.</text>
</comment>
<gene>
    <name evidence="3" type="ORF">QF035_007069</name>
</gene>
<dbReference type="PANTHER" id="PTHR43475">
    <property type="entry name" value="METHYLTHIORIBOSE-1-PHOSPHATE ISOMERASE"/>
    <property type="match status" value="1"/>
</dbReference>
<comment type="caution">
    <text evidence="3">The sequence shown here is derived from an EMBL/GenBank/DDBJ whole genome shotgun (WGS) entry which is preliminary data.</text>
</comment>
<evidence type="ECO:0000256" key="2">
    <source>
        <dbReference type="RuleBase" id="RU003814"/>
    </source>
</evidence>
<dbReference type="RefSeq" id="WP_307524695.1">
    <property type="nucleotide sequence ID" value="NZ_JAUSZI010000002.1"/>
</dbReference>
<name>A0ABU0T1B2_9ACTN</name>
<protein>
    <submittedName>
        <fullName evidence="3">Methylthioribose-1-phosphate isomerase</fullName>
        <ecNumber evidence="3">5.3.1.23</ecNumber>
    </submittedName>
</protein>
<dbReference type="InterPro" id="IPR027363">
    <property type="entry name" value="M1Pi_N"/>
</dbReference>
<evidence type="ECO:0000313" key="3">
    <source>
        <dbReference type="EMBL" id="MDQ1029487.1"/>
    </source>
</evidence>
<dbReference type="Proteomes" id="UP001230328">
    <property type="component" value="Unassembled WGS sequence"/>
</dbReference>
<dbReference type="InterPro" id="IPR005251">
    <property type="entry name" value="IF-M1Pi"/>
</dbReference>
<reference evidence="3 4" key="1">
    <citation type="submission" date="2023-07" db="EMBL/GenBank/DDBJ databases">
        <title>Comparative genomics of wheat-associated soil bacteria to identify genetic determinants of phenazine resistance.</title>
        <authorList>
            <person name="Mouncey N."/>
        </authorList>
    </citation>
    <scope>NUCLEOTIDE SEQUENCE [LARGE SCALE GENOMIC DNA]</scope>
    <source>
        <strain evidence="3 4">V2I4</strain>
    </source>
</reference>
<dbReference type="Gene3D" id="1.20.120.420">
    <property type="entry name" value="translation initiation factor eif-2b, domain 1"/>
    <property type="match status" value="1"/>
</dbReference>
<dbReference type="PANTHER" id="PTHR43475:SF1">
    <property type="entry name" value="METHYLTHIORIBOSE-1-PHOSPHATE ISOMERASE"/>
    <property type="match status" value="1"/>
</dbReference>
<evidence type="ECO:0000256" key="1">
    <source>
        <dbReference type="ARBA" id="ARBA00023235"/>
    </source>
</evidence>
<dbReference type="Pfam" id="PF01008">
    <property type="entry name" value="IF-2B"/>
    <property type="match status" value="1"/>
</dbReference>
<dbReference type="EMBL" id="JAUSZI010000002">
    <property type="protein sequence ID" value="MDQ1029487.1"/>
    <property type="molecule type" value="Genomic_DNA"/>
</dbReference>
<sequence length="354" mass="37091">MTSAESGRALSAGIGPVIGWSGDVIVALDQTALPRQTNLVRLTTVDQLVEAIRRLVVRGAPVLGAAGALGVALAVREADRSSWTPSELTYQVDRIRDARPTAADLAVGVSVVRPLIPQGAKVVEAAARSYVDRIVGSNRRLATRGADYLADLFPGKVLRLHTHCNTGALAGVEWGTALGVVQALHARKLVSQVIVDETRPLLQGARLTCWELERLGIDHRLICDGAGPYVLARGDVDAVVVGADRIAANGDVANKIGTYALALGARHAGVPFVVAAPESTLDVTIPDGSAIAVEQRAEAEVTQVQGILLAPESTRALNYAFDITPAEFVSAVVTDRRLIVVPSGPGAIAKQRTA</sequence>
<dbReference type="InterPro" id="IPR042529">
    <property type="entry name" value="IF_2B-like_C"/>
</dbReference>
<keyword evidence="4" id="KW-1185">Reference proteome</keyword>
<evidence type="ECO:0000313" key="4">
    <source>
        <dbReference type="Proteomes" id="UP001230328"/>
    </source>
</evidence>